<dbReference type="InterPro" id="IPR009003">
    <property type="entry name" value="Peptidase_S1_PA"/>
</dbReference>
<proteinExistence type="predicted"/>
<dbReference type="Gene3D" id="2.40.10.10">
    <property type="entry name" value="Trypsin-like serine proteases"/>
    <property type="match status" value="1"/>
</dbReference>
<dbReference type="GO" id="GO:0004252">
    <property type="term" value="F:serine-type endopeptidase activity"/>
    <property type="evidence" value="ECO:0007669"/>
    <property type="project" value="InterPro"/>
</dbReference>
<dbReference type="AlphaFoldDB" id="A0A7R9AJ38"/>
<reference evidence="2" key="1">
    <citation type="submission" date="2020-11" db="EMBL/GenBank/DDBJ databases">
        <authorList>
            <person name="Tran Van P."/>
        </authorList>
    </citation>
    <scope>NUCLEOTIDE SEQUENCE</scope>
</reference>
<evidence type="ECO:0000259" key="1">
    <source>
        <dbReference type="Pfam" id="PF00089"/>
    </source>
</evidence>
<dbReference type="Pfam" id="PF00089">
    <property type="entry name" value="Trypsin"/>
    <property type="match status" value="1"/>
</dbReference>
<feature type="domain" description="Peptidase S1" evidence="1">
    <location>
        <begin position="3"/>
        <end position="86"/>
    </location>
</feature>
<dbReference type="OrthoDB" id="6339415at2759"/>
<protein>
    <recommendedName>
        <fullName evidence="1">Peptidase S1 domain-containing protein</fullName>
    </recommendedName>
</protein>
<evidence type="ECO:0000313" key="2">
    <source>
        <dbReference type="EMBL" id="CAD7255206.1"/>
    </source>
</evidence>
<dbReference type="EMBL" id="LR919172">
    <property type="protein sequence ID" value="CAD7255206.1"/>
    <property type="molecule type" value="Genomic_DNA"/>
</dbReference>
<organism evidence="2">
    <name type="scientific">Darwinula stevensoni</name>
    <dbReference type="NCBI Taxonomy" id="69355"/>
    <lineage>
        <taxon>Eukaryota</taxon>
        <taxon>Metazoa</taxon>
        <taxon>Ecdysozoa</taxon>
        <taxon>Arthropoda</taxon>
        <taxon>Crustacea</taxon>
        <taxon>Oligostraca</taxon>
        <taxon>Ostracoda</taxon>
        <taxon>Podocopa</taxon>
        <taxon>Podocopida</taxon>
        <taxon>Darwinulocopina</taxon>
        <taxon>Darwinuloidea</taxon>
        <taxon>Darwinulidae</taxon>
        <taxon>Darwinula</taxon>
    </lineage>
</organism>
<dbReference type="GO" id="GO:0006508">
    <property type="term" value="P:proteolysis"/>
    <property type="evidence" value="ECO:0007669"/>
    <property type="project" value="InterPro"/>
</dbReference>
<dbReference type="Proteomes" id="UP000677054">
    <property type="component" value="Unassembled WGS sequence"/>
</dbReference>
<gene>
    <name evidence="2" type="ORF">DSTB1V02_LOCUS14951</name>
</gene>
<dbReference type="InterPro" id="IPR043504">
    <property type="entry name" value="Peptidase_S1_PA_chymotrypsin"/>
</dbReference>
<dbReference type="EMBL" id="CAJPEV010019654">
    <property type="protein sequence ID" value="CAG0907867.1"/>
    <property type="molecule type" value="Genomic_DNA"/>
</dbReference>
<sequence>GSSDIALVHLPARLAFGPSIQPICFPASDIQGASIAACEKRIYGWGSLDDRGFLLAHALQRVDVNVTGNSTHCSSYVDGTVLCVEMPADYVDLALQSVRILARENFL</sequence>
<dbReference type="InterPro" id="IPR001254">
    <property type="entry name" value="Trypsin_dom"/>
</dbReference>
<keyword evidence="3" id="KW-1185">Reference proteome</keyword>
<feature type="non-terminal residue" evidence="2">
    <location>
        <position position="1"/>
    </location>
</feature>
<dbReference type="SUPFAM" id="SSF50494">
    <property type="entry name" value="Trypsin-like serine proteases"/>
    <property type="match status" value="1"/>
</dbReference>
<accession>A0A7R9AJ38</accession>
<evidence type="ECO:0000313" key="3">
    <source>
        <dbReference type="Proteomes" id="UP000677054"/>
    </source>
</evidence>
<name>A0A7R9AJ38_9CRUS</name>